<dbReference type="STRING" id="29172.A0A0D8YE18"/>
<reference evidence="2" key="2">
    <citation type="journal article" date="2016" name="Sci. Rep.">
        <title>Dictyocaulus viviparus genome, variome and transcriptome elucidate lungworm biology and support future intervention.</title>
        <authorList>
            <person name="McNulty S.N."/>
            <person name="Strube C."/>
            <person name="Rosa B.A."/>
            <person name="Martin J.C."/>
            <person name="Tyagi R."/>
            <person name="Choi Y.J."/>
            <person name="Wang Q."/>
            <person name="Hallsworth Pepin K."/>
            <person name="Zhang X."/>
            <person name="Ozersky P."/>
            <person name="Wilson R.K."/>
            <person name="Sternberg P.W."/>
            <person name="Gasser R.B."/>
            <person name="Mitreva M."/>
        </authorList>
    </citation>
    <scope>NUCLEOTIDE SEQUENCE [LARGE SCALE GENOMIC DNA]</scope>
    <source>
        <strain evidence="2">HannoverDv2000</strain>
    </source>
</reference>
<evidence type="ECO:0000313" key="1">
    <source>
        <dbReference type="EMBL" id="KJH52861.1"/>
    </source>
</evidence>
<gene>
    <name evidence="1" type="ORF">DICVIV_00906</name>
</gene>
<proteinExistence type="predicted"/>
<dbReference type="Proteomes" id="UP000053766">
    <property type="component" value="Unassembled WGS sequence"/>
</dbReference>
<dbReference type="EMBL" id="KN716158">
    <property type="protein sequence ID" value="KJH52861.1"/>
    <property type="molecule type" value="Genomic_DNA"/>
</dbReference>
<organism evidence="1 2">
    <name type="scientific">Dictyocaulus viviparus</name>
    <name type="common">Bovine lungworm</name>
    <dbReference type="NCBI Taxonomy" id="29172"/>
    <lineage>
        <taxon>Eukaryota</taxon>
        <taxon>Metazoa</taxon>
        <taxon>Ecdysozoa</taxon>
        <taxon>Nematoda</taxon>
        <taxon>Chromadorea</taxon>
        <taxon>Rhabditida</taxon>
        <taxon>Rhabditina</taxon>
        <taxon>Rhabditomorpha</taxon>
        <taxon>Strongyloidea</taxon>
        <taxon>Metastrongylidae</taxon>
        <taxon>Dictyocaulus</taxon>
    </lineage>
</organism>
<keyword evidence="2" id="KW-1185">Reference proteome</keyword>
<reference evidence="1 2" key="1">
    <citation type="submission" date="2013-11" db="EMBL/GenBank/DDBJ databases">
        <title>Draft genome of the bovine lungworm Dictyocaulus viviparus.</title>
        <authorList>
            <person name="Mitreva M."/>
        </authorList>
    </citation>
    <scope>NUCLEOTIDE SEQUENCE [LARGE SCALE GENOMIC DNA]</scope>
    <source>
        <strain evidence="1 2">HannoverDv2000</strain>
    </source>
</reference>
<dbReference type="OrthoDB" id="4310724at2759"/>
<sequence>MIKDIVNEEAVCQYLSDWARLLYLVIDETNRMVEKGHFHKLKDILK</sequence>
<evidence type="ECO:0000313" key="2">
    <source>
        <dbReference type="Proteomes" id="UP000053766"/>
    </source>
</evidence>
<dbReference type="AlphaFoldDB" id="A0A0D8YE18"/>
<protein>
    <submittedName>
        <fullName evidence="1">Uncharacterized protein</fullName>
    </submittedName>
</protein>
<accession>A0A0D8YE18</accession>
<name>A0A0D8YE18_DICVI</name>